<proteinExistence type="predicted"/>
<dbReference type="EMBL" id="JACHWJ010000002">
    <property type="protein sequence ID" value="MBB2957387.1"/>
    <property type="molecule type" value="Genomic_DNA"/>
</dbReference>
<comment type="caution">
    <text evidence="2">The sequence shown here is derived from an EMBL/GenBank/DDBJ whole genome shotgun (WGS) entry which is preliminary data.</text>
</comment>
<evidence type="ECO:0000256" key="1">
    <source>
        <dbReference type="SAM" id="Coils"/>
    </source>
</evidence>
<sequence>MPSSAAEEYDLETIRKDNEELRERLDVLARERADEKSELAALKARNISLQHSLDDAHHHLRLRPSTLTRVRGKARRLLSIPKRLVRAALSIPRRILGGAK</sequence>
<evidence type="ECO:0000313" key="2">
    <source>
        <dbReference type="EMBL" id="MBB2957387.1"/>
    </source>
</evidence>
<accession>A0A7W4UP06</accession>
<feature type="coiled-coil region" evidence="1">
    <location>
        <begin position="4"/>
        <end position="45"/>
    </location>
</feature>
<evidence type="ECO:0000313" key="3">
    <source>
        <dbReference type="Proteomes" id="UP000545286"/>
    </source>
</evidence>
<name>A0A7W4UP06_9MICO</name>
<dbReference type="AlphaFoldDB" id="A0A7W4UP06"/>
<reference evidence="2 3" key="1">
    <citation type="submission" date="2020-08" db="EMBL/GenBank/DDBJ databases">
        <title>Sequencing the genomes of 1000 actinobacteria strains.</title>
        <authorList>
            <person name="Klenk H.-P."/>
        </authorList>
    </citation>
    <scope>NUCLEOTIDE SEQUENCE [LARGE SCALE GENOMIC DNA]</scope>
    <source>
        <strain evidence="2 3">DSM 20419</strain>
    </source>
</reference>
<gene>
    <name evidence="2" type="ORF">FHX72_001524</name>
</gene>
<dbReference type="RefSeq" id="WP_183624145.1">
    <property type="nucleotide sequence ID" value="NZ_JACHWJ010000002.1"/>
</dbReference>
<keyword evidence="3" id="KW-1185">Reference proteome</keyword>
<organism evidence="2 3">
    <name type="scientific">Pseudoclavibacter helvolus</name>
    <dbReference type="NCBI Taxonomy" id="255205"/>
    <lineage>
        <taxon>Bacteria</taxon>
        <taxon>Bacillati</taxon>
        <taxon>Actinomycetota</taxon>
        <taxon>Actinomycetes</taxon>
        <taxon>Micrococcales</taxon>
        <taxon>Microbacteriaceae</taxon>
        <taxon>Pseudoclavibacter</taxon>
    </lineage>
</organism>
<keyword evidence="1" id="KW-0175">Coiled coil</keyword>
<dbReference type="Proteomes" id="UP000545286">
    <property type="component" value="Unassembled WGS sequence"/>
</dbReference>
<protein>
    <submittedName>
        <fullName evidence="2">Chromosome segregation ATPase</fullName>
    </submittedName>
</protein>